<dbReference type="RefSeq" id="XP_008076829.1">
    <property type="nucleotide sequence ID" value="XM_008078638.1"/>
</dbReference>
<dbReference type="Proteomes" id="UP000016922">
    <property type="component" value="Unassembled WGS sequence"/>
</dbReference>
<dbReference type="HOGENOM" id="CLU_483159_0_0_1"/>
<dbReference type="eggNOG" id="ENOG502SDT6">
    <property type="taxonomic scope" value="Eukaryota"/>
</dbReference>
<proteinExistence type="predicted"/>
<sequence length="564" mass="63601">MNWLQTRRRLLLNRNRSAGITQKQDYTLGNHHKYDESTGQVYTESTVSIQNSDDQFWTRQTRVVIGPDYRDGDDSTSLRETGSSLAAYHDYLDEMKNTRVRGRRGARSLQDCAVDCILNNISDVTYEGIACLPSTLVRRIWHAMNKRYRQLIQTPLSPLHVYTQPLTSHSFEFLTSLSINTIFTVPELVKLSQITNLGILEIIHNNRPDIDHRIPPSPVSDRLIRAWHFAALNEGKFRVLRILKLWNHSEVTTNSLSYLNSFPALALFDVRQCGFSPEAKSNAKLLGWKATVGPNTLALLEAACVERAMIMQQSSGVQPKALRKASARQLGDGMKTRKILRSEVASFLVRPETVVPGEPLVDNNEYSRIRQEVDKNGSRRKLPKDRRWDIMDRYLQSGTRAEETFEFTLYTSFARIGELRNDTDLAKAGLNVQESAILVGNELITPVPMVSLRLGNPTTFPSLSESAHKPFYGSLHEDVSSLKFAREHSSIGSGRYLSFIRIKVPKDVENPTGPDQAASADETRVPSDPMAATGLSQRGSVKRRKVGVMKSRKMNIGDVLNTFR</sequence>
<gene>
    <name evidence="2" type="ORF">GLAREA_05349</name>
</gene>
<evidence type="ECO:0000313" key="3">
    <source>
        <dbReference type="Proteomes" id="UP000016922"/>
    </source>
</evidence>
<evidence type="ECO:0000256" key="1">
    <source>
        <dbReference type="SAM" id="MobiDB-lite"/>
    </source>
</evidence>
<organism evidence="2 3">
    <name type="scientific">Glarea lozoyensis (strain ATCC 20868 / MF5171)</name>
    <dbReference type="NCBI Taxonomy" id="1116229"/>
    <lineage>
        <taxon>Eukaryota</taxon>
        <taxon>Fungi</taxon>
        <taxon>Dikarya</taxon>
        <taxon>Ascomycota</taxon>
        <taxon>Pezizomycotina</taxon>
        <taxon>Leotiomycetes</taxon>
        <taxon>Helotiales</taxon>
        <taxon>Helotiaceae</taxon>
        <taxon>Glarea</taxon>
    </lineage>
</organism>
<dbReference type="OrthoDB" id="5273928at2759"/>
<accession>S3DVN0</accession>
<reference evidence="2 3" key="1">
    <citation type="journal article" date="2013" name="BMC Genomics">
        <title>Genomics-driven discovery of the pneumocandin biosynthetic gene cluster in the fungus Glarea lozoyensis.</title>
        <authorList>
            <person name="Chen L."/>
            <person name="Yue Q."/>
            <person name="Zhang X."/>
            <person name="Xiang M."/>
            <person name="Wang C."/>
            <person name="Li S."/>
            <person name="Che Y."/>
            <person name="Ortiz-Lopez F.J."/>
            <person name="Bills G.F."/>
            <person name="Liu X."/>
            <person name="An Z."/>
        </authorList>
    </citation>
    <scope>NUCLEOTIDE SEQUENCE [LARGE SCALE GENOMIC DNA]</scope>
    <source>
        <strain evidence="3">ATCC 20868 / MF5171</strain>
    </source>
</reference>
<dbReference type="EMBL" id="KE145353">
    <property type="protein sequence ID" value="EPE36011.1"/>
    <property type="molecule type" value="Genomic_DNA"/>
</dbReference>
<keyword evidence="3" id="KW-1185">Reference proteome</keyword>
<dbReference type="OMA" id="ETWEFRT"/>
<dbReference type="GeneID" id="19464403"/>
<feature type="region of interest" description="Disordered" evidence="1">
    <location>
        <begin position="507"/>
        <end position="547"/>
    </location>
</feature>
<dbReference type="AlphaFoldDB" id="S3DVN0"/>
<dbReference type="KEGG" id="glz:GLAREA_05349"/>
<evidence type="ECO:0000313" key="2">
    <source>
        <dbReference type="EMBL" id="EPE36011.1"/>
    </source>
</evidence>
<name>S3DVN0_GLAL2</name>
<protein>
    <submittedName>
        <fullName evidence="2">Uncharacterized protein</fullName>
    </submittedName>
</protein>